<name>A0ACB7S0K1_HYAAI</name>
<accession>A0ACB7S0K1</accession>
<organism evidence="1 2">
    <name type="scientific">Hyalomma asiaticum</name>
    <name type="common">Tick</name>
    <dbReference type="NCBI Taxonomy" id="266040"/>
    <lineage>
        <taxon>Eukaryota</taxon>
        <taxon>Metazoa</taxon>
        <taxon>Ecdysozoa</taxon>
        <taxon>Arthropoda</taxon>
        <taxon>Chelicerata</taxon>
        <taxon>Arachnida</taxon>
        <taxon>Acari</taxon>
        <taxon>Parasitiformes</taxon>
        <taxon>Ixodida</taxon>
        <taxon>Ixodoidea</taxon>
        <taxon>Ixodidae</taxon>
        <taxon>Hyalomminae</taxon>
        <taxon>Hyalomma</taxon>
    </lineage>
</organism>
<sequence>MRCRVVGTALFVSIVSVSCVLLIVAIALTPRKKVPVPPQPDCAVETLRELYANVNVTMEPCTHFTAFMCSRAHRRGPKEVVRYLENVVHPTLQGARQGSASRAIYLLHRSCVRYLLDPSTTPEVIWSQMVAVLQSFSASSSQLDPLQLVGLLDIRYNVEALLRSSVTSPWSQNMTLKLQPTVPSMPLLSDSSHTHQELLGRLLAFLNYSFNVSATSEGLRRLVDLLASNFLANSTGEVEEVTGRIFVLNEYLPTAAFKVWMDSLKAACACDGTVYADVKIYDAKLFLGQIDVCADRKYRDDLLAYMMAAASAKLFEEPLAASLGWNSPLRFDTCTSWVLNVPHIWDMVTIERHSDENKDTILRSLFNATVKTAAKDVETLLAPVGDVAGLRYFLSRLALLYPKWMVGLYADLLPTFESGRHVWNCFALREYSVRTLAMDAALDMRGKRIWKANTFATLVTISSRYVFFSPSIYSEMRTDCGPINSWFLNAHLVAVHLADSLAQKIHAEAVGGQFKGILAPESMGCFDDGRGDGRAMRDTVAKLQCPLLALRIVARALPFDKWRHQSASLGTWNVTRSQMFFMLLYNSEMCAASDMSEGGTTAPFLLQLPEFREAFGCRSPTTTTPTDVTTSFTTNVI</sequence>
<gene>
    <name evidence="1" type="ORF">HPB50_016487</name>
</gene>
<reference evidence="1" key="1">
    <citation type="submission" date="2020-05" db="EMBL/GenBank/DDBJ databases">
        <title>Large-scale comparative analyses of tick genomes elucidate their genetic diversity and vector capacities.</title>
        <authorList>
            <person name="Jia N."/>
            <person name="Wang J."/>
            <person name="Shi W."/>
            <person name="Du L."/>
            <person name="Sun Y."/>
            <person name="Zhan W."/>
            <person name="Jiang J."/>
            <person name="Wang Q."/>
            <person name="Zhang B."/>
            <person name="Ji P."/>
            <person name="Sakyi L.B."/>
            <person name="Cui X."/>
            <person name="Yuan T."/>
            <person name="Jiang B."/>
            <person name="Yang W."/>
            <person name="Lam T.T.-Y."/>
            <person name="Chang Q."/>
            <person name="Ding S."/>
            <person name="Wang X."/>
            <person name="Zhu J."/>
            <person name="Ruan X."/>
            <person name="Zhao L."/>
            <person name="Wei J."/>
            <person name="Que T."/>
            <person name="Du C."/>
            <person name="Cheng J."/>
            <person name="Dai P."/>
            <person name="Han X."/>
            <person name="Huang E."/>
            <person name="Gao Y."/>
            <person name="Liu J."/>
            <person name="Shao H."/>
            <person name="Ye R."/>
            <person name="Li L."/>
            <person name="Wei W."/>
            <person name="Wang X."/>
            <person name="Wang C."/>
            <person name="Yang T."/>
            <person name="Huo Q."/>
            <person name="Li W."/>
            <person name="Guo W."/>
            <person name="Chen H."/>
            <person name="Zhou L."/>
            <person name="Ni X."/>
            <person name="Tian J."/>
            <person name="Zhou Y."/>
            <person name="Sheng Y."/>
            <person name="Liu T."/>
            <person name="Pan Y."/>
            <person name="Xia L."/>
            <person name="Li J."/>
            <person name="Zhao F."/>
            <person name="Cao W."/>
        </authorList>
    </citation>
    <scope>NUCLEOTIDE SEQUENCE</scope>
    <source>
        <strain evidence="1">Hyas-2018</strain>
    </source>
</reference>
<protein>
    <submittedName>
        <fullName evidence="1">Uncharacterized protein</fullName>
    </submittedName>
</protein>
<dbReference type="Proteomes" id="UP000821845">
    <property type="component" value="Chromosome 7"/>
</dbReference>
<comment type="caution">
    <text evidence="1">The sequence shown here is derived from an EMBL/GenBank/DDBJ whole genome shotgun (WGS) entry which is preliminary data.</text>
</comment>
<evidence type="ECO:0000313" key="1">
    <source>
        <dbReference type="EMBL" id="KAH6926304.1"/>
    </source>
</evidence>
<proteinExistence type="predicted"/>
<dbReference type="EMBL" id="CM023487">
    <property type="protein sequence ID" value="KAH6926304.1"/>
    <property type="molecule type" value="Genomic_DNA"/>
</dbReference>
<keyword evidence="2" id="KW-1185">Reference proteome</keyword>
<evidence type="ECO:0000313" key="2">
    <source>
        <dbReference type="Proteomes" id="UP000821845"/>
    </source>
</evidence>